<dbReference type="Gene3D" id="3.40.50.1820">
    <property type="entry name" value="alpha/beta hydrolase"/>
    <property type="match status" value="1"/>
</dbReference>
<sequence length="526" mass="56017">MTWQVTSRISGGPTLSVPDAQQFQALIASLEQASRRMTLQARLWSEARERIVSSQLQSGCCPANRQISPGSHSNAINAFRHIPLRHRELSHWCDEQTHDCHAVAARLDTLSRLVARAHGLYLDAEHRASSYGGSIPTDPLATSAPSLKGLAASILESIGSIRAGGDARQAALEALHSTAPYHEAIMAGFSAMVLGGIAVTRTAGGYAPGGDDGTGSGTGSARRADDLFQGMLTKQRVNIAAGQLASLTTSLNDNRQGNRLDLTRKHPPGQVVQPVDDIAGAIAQLRSLAESQYGTGTDNGLSYATIAIQRYRRDDGSVGWLVIVPGTDGHADSPFGWPQNIELMSSDADTRIGADSARMVMEAMDRAGVKHDDPVAVIGHSQGGIVAATLAADSGYNIRHIVTAGSPVANHPIREGVWTTSIEMDDELVAALDGTPNPASESWLTIRGSVSRQPEHHESNTADMVSPVPQSAKHREMSHHLKFHQAAYTNALALGSGAVSSHDRHFSQVVGGTLEETSYWQGRMTR</sequence>
<dbReference type="EMBL" id="JGZT01000008">
    <property type="protein sequence ID" value="KFJ01512.1"/>
    <property type="molecule type" value="Genomic_DNA"/>
</dbReference>
<accession>A0A087E161</accession>
<dbReference type="InterPro" id="IPR029058">
    <property type="entry name" value="AB_hydrolase_fold"/>
</dbReference>
<dbReference type="GO" id="GO:0016788">
    <property type="term" value="F:hydrolase activity, acting on ester bonds"/>
    <property type="evidence" value="ECO:0007669"/>
    <property type="project" value="InterPro"/>
</dbReference>
<dbReference type="AlphaFoldDB" id="A0A087E161"/>
<comment type="caution">
    <text evidence="2">The sequence shown here is derived from an EMBL/GenBank/DDBJ whole genome shotgun (WGS) entry which is preliminary data.</text>
</comment>
<evidence type="ECO:0000259" key="1">
    <source>
        <dbReference type="Pfam" id="PF07819"/>
    </source>
</evidence>
<feature type="domain" description="GPI inositol-deacylase PGAP1-like alpha/beta" evidence="1">
    <location>
        <begin position="361"/>
        <end position="414"/>
    </location>
</feature>
<protein>
    <submittedName>
        <fullName evidence="2">Esterase/lipase</fullName>
    </submittedName>
</protein>
<dbReference type="RefSeq" id="WP_029577125.1">
    <property type="nucleotide sequence ID" value="NZ_JGZT01000008.1"/>
</dbReference>
<dbReference type="Pfam" id="PF07819">
    <property type="entry name" value="PGAP1"/>
    <property type="match status" value="1"/>
</dbReference>
<proteinExistence type="predicted"/>
<evidence type="ECO:0000313" key="3">
    <source>
        <dbReference type="Proteomes" id="UP000029003"/>
    </source>
</evidence>
<evidence type="ECO:0000313" key="2">
    <source>
        <dbReference type="EMBL" id="KFJ01512.1"/>
    </source>
</evidence>
<gene>
    <name evidence="2" type="ORF">THER5_1402</name>
</gene>
<organism evidence="2 3">
    <name type="scientific">Bifidobacterium thermacidophilum subsp. thermacidophilum</name>
    <dbReference type="NCBI Taxonomy" id="79262"/>
    <lineage>
        <taxon>Bacteria</taxon>
        <taxon>Bacillati</taxon>
        <taxon>Actinomycetota</taxon>
        <taxon>Actinomycetes</taxon>
        <taxon>Bifidobacteriales</taxon>
        <taxon>Bifidobacteriaceae</taxon>
        <taxon>Bifidobacterium</taxon>
    </lineage>
</organism>
<dbReference type="InterPro" id="IPR012908">
    <property type="entry name" value="PGAP1-ab_dom-like"/>
</dbReference>
<reference evidence="2 3" key="1">
    <citation type="submission" date="2014-03" db="EMBL/GenBank/DDBJ databases">
        <title>Genomics of Bifidobacteria.</title>
        <authorList>
            <person name="Ventura M."/>
            <person name="Milani C."/>
            <person name="Lugli G.A."/>
        </authorList>
    </citation>
    <scope>NUCLEOTIDE SEQUENCE [LARGE SCALE GENOMIC DNA]</scope>
    <source>
        <strain evidence="2 3">LMG 21395</strain>
    </source>
</reference>
<dbReference type="Proteomes" id="UP000029003">
    <property type="component" value="Unassembled WGS sequence"/>
</dbReference>
<dbReference type="OrthoDB" id="5095936at2"/>
<dbReference type="SUPFAM" id="SSF53474">
    <property type="entry name" value="alpha/beta-Hydrolases"/>
    <property type="match status" value="1"/>
</dbReference>
<name>A0A087E161_9BIFI</name>